<gene>
    <name evidence="3" type="ORF">FEJ81_15955</name>
</gene>
<evidence type="ECO:0000259" key="2">
    <source>
        <dbReference type="Pfam" id="PF18545"/>
    </source>
</evidence>
<sequence length="100" mass="11132">MTEGRVNQSHGCDLQRRIQYDRRDDEPPSIAAATALARYYGDDVTAASTQLYDYIDPDALDSLFAETNRGDSRSAGTVEFEIDDALVTIRSERVDVCPID</sequence>
<proteinExistence type="predicted"/>
<evidence type="ECO:0000313" key="3">
    <source>
        <dbReference type="EMBL" id="QCS43773.1"/>
    </source>
</evidence>
<reference evidence="4" key="1">
    <citation type="submission" date="2019-05" db="EMBL/GenBank/DDBJ databases">
        <title>Genome sequence and methylation pattern of the halophilic Archaeon Natrinema versiforme BOL5-4.</title>
        <authorList>
            <person name="DasSarma P."/>
            <person name="Anton B.P."/>
            <person name="DasSarma S.L."/>
            <person name="Martinez F.L."/>
            <person name="Guzman D."/>
            <person name="Roberts R.J."/>
            <person name="DasSarma S."/>
        </authorList>
    </citation>
    <scope>NUCLEOTIDE SEQUENCE [LARGE SCALE GENOMIC DNA]</scope>
    <source>
        <strain evidence="4">BOL5-4</strain>
    </source>
</reference>
<dbReference type="Pfam" id="PF18545">
    <property type="entry name" value="HalOD1"/>
    <property type="match status" value="1"/>
</dbReference>
<evidence type="ECO:0000313" key="4">
    <source>
        <dbReference type="Proteomes" id="UP000302218"/>
    </source>
</evidence>
<dbReference type="AlphaFoldDB" id="A0A4P8WN36"/>
<feature type="compositionally biased region" description="Basic and acidic residues" evidence="1">
    <location>
        <begin position="13"/>
        <end position="26"/>
    </location>
</feature>
<dbReference type="EMBL" id="CP040330">
    <property type="protein sequence ID" value="QCS43773.1"/>
    <property type="molecule type" value="Genomic_DNA"/>
</dbReference>
<feature type="domain" description="Halobacterial output" evidence="2">
    <location>
        <begin position="24"/>
        <end position="93"/>
    </location>
</feature>
<protein>
    <recommendedName>
        <fullName evidence="2">Halobacterial output domain-containing protein</fullName>
    </recommendedName>
</protein>
<dbReference type="InterPro" id="IPR040624">
    <property type="entry name" value="HalOD1"/>
</dbReference>
<dbReference type="OrthoDB" id="270808at2157"/>
<evidence type="ECO:0000256" key="1">
    <source>
        <dbReference type="SAM" id="MobiDB-lite"/>
    </source>
</evidence>
<accession>A0A4P8WN36</accession>
<dbReference type="RefSeq" id="WP_138246224.1">
    <property type="nucleotide sequence ID" value="NZ_CP040330.1"/>
</dbReference>
<dbReference type="GeneID" id="40266798"/>
<dbReference type="Proteomes" id="UP000302218">
    <property type="component" value="Chromosome"/>
</dbReference>
<dbReference type="KEGG" id="nvr:FEJ81_15955"/>
<organism evidence="3 4">
    <name type="scientific">Natrinema versiforme</name>
    <dbReference type="NCBI Taxonomy" id="88724"/>
    <lineage>
        <taxon>Archaea</taxon>
        <taxon>Methanobacteriati</taxon>
        <taxon>Methanobacteriota</taxon>
        <taxon>Stenosarchaea group</taxon>
        <taxon>Halobacteria</taxon>
        <taxon>Halobacteriales</taxon>
        <taxon>Natrialbaceae</taxon>
        <taxon>Natrinema</taxon>
    </lineage>
</organism>
<feature type="region of interest" description="Disordered" evidence="1">
    <location>
        <begin position="1"/>
        <end position="26"/>
    </location>
</feature>
<name>A0A4P8WN36_9EURY</name>
<feature type="compositionally biased region" description="Polar residues" evidence="1">
    <location>
        <begin position="1"/>
        <end position="10"/>
    </location>
</feature>